<reference evidence="5 6" key="1">
    <citation type="submission" date="2024-09" db="EMBL/GenBank/DDBJ databases">
        <authorList>
            <person name="Ruan L."/>
        </authorList>
    </citation>
    <scope>NUCLEOTIDE SEQUENCE [LARGE SCALE GENOMIC DNA]</scope>
    <source>
        <strain evidence="5 6">D33</strain>
    </source>
</reference>
<dbReference type="PRINTS" id="PR00032">
    <property type="entry name" value="HTHARAC"/>
</dbReference>
<comment type="caution">
    <text evidence="5">The sequence shown here is derived from an EMBL/GenBank/DDBJ whole genome shotgun (WGS) entry which is preliminary data.</text>
</comment>
<feature type="domain" description="HTH araC/xylS-type" evidence="4">
    <location>
        <begin position="8"/>
        <end position="106"/>
    </location>
</feature>
<dbReference type="InterPro" id="IPR018062">
    <property type="entry name" value="HTH_AraC-typ_CS"/>
</dbReference>
<dbReference type="InterPro" id="IPR020449">
    <property type="entry name" value="Tscrpt_reg_AraC-type_HTH"/>
</dbReference>
<dbReference type="Proteomes" id="UP001580407">
    <property type="component" value="Unassembled WGS sequence"/>
</dbReference>
<keyword evidence="3" id="KW-0804">Transcription</keyword>
<proteinExistence type="predicted"/>
<dbReference type="InterPro" id="IPR009057">
    <property type="entry name" value="Homeodomain-like_sf"/>
</dbReference>
<dbReference type="Gene3D" id="1.10.10.60">
    <property type="entry name" value="Homeodomain-like"/>
    <property type="match status" value="2"/>
</dbReference>
<name>A0ABV5B231_9BACL</name>
<dbReference type="PANTHER" id="PTHR47504">
    <property type="entry name" value="RIGHT ORIGIN-BINDING PROTEIN"/>
    <property type="match status" value="1"/>
</dbReference>
<dbReference type="InterPro" id="IPR018060">
    <property type="entry name" value="HTH_AraC"/>
</dbReference>
<dbReference type="Pfam" id="PF12833">
    <property type="entry name" value="HTH_18"/>
    <property type="match status" value="1"/>
</dbReference>
<protein>
    <submittedName>
        <fullName evidence="5">Helix-turn-helix domain-containing protein</fullName>
    </submittedName>
</protein>
<keyword evidence="1" id="KW-0805">Transcription regulation</keyword>
<dbReference type="SMART" id="SM00342">
    <property type="entry name" value="HTH_ARAC"/>
    <property type="match status" value="1"/>
</dbReference>
<evidence type="ECO:0000259" key="4">
    <source>
        <dbReference type="PROSITE" id="PS01124"/>
    </source>
</evidence>
<dbReference type="RefSeq" id="WP_375523379.1">
    <property type="nucleotide sequence ID" value="NZ_JBHILM010000001.1"/>
</dbReference>
<dbReference type="PROSITE" id="PS00041">
    <property type="entry name" value="HTH_ARAC_FAMILY_1"/>
    <property type="match status" value="1"/>
</dbReference>
<dbReference type="InterPro" id="IPR050959">
    <property type="entry name" value="MarA-like"/>
</dbReference>
<keyword evidence="2" id="KW-0238">DNA-binding</keyword>
<evidence type="ECO:0000256" key="1">
    <source>
        <dbReference type="ARBA" id="ARBA00023015"/>
    </source>
</evidence>
<sequence>MSYHPAIQKVIRFIENNLETEMNGELLAMEAGFSFFHFHRIFRHETGMTIAEYIRMRRLARAAVTILSTDERILDIALRFGFESQEAFSRAFKKVYNLPPGRYRKLMGRITDKEEEFMTQLQNKESNSIKGWFLSGSHPSCYEMGIDRQVVHQGTGSGYLRSVTVDSHEQFATMMQMFKAGYYLGKRIRLSAFVKTREVDEGYTGLWMRVDTAAGDILQFDNMSNRQLKGTLDWNHYSIVLDVPPQSAAISFGVLLAGRGQVWVDRFSFEEVPETVPSTNLEISGELLDEPTNLSFEEV</sequence>
<keyword evidence="6" id="KW-1185">Reference proteome</keyword>
<accession>A0ABV5B231</accession>
<evidence type="ECO:0000313" key="5">
    <source>
        <dbReference type="EMBL" id="MFB5679542.1"/>
    </source>
</evidence>
<evidence type="ECO:0000313" key="6">
    <source>
        <dbReference type="Proteomes" id="UP001580407"/>
    </source>
</evidence>
<organism evidence="5 6">
    <name type="scientific">Paenibacillus terreus</name>
    <dbReference type="NCBI Taxonomy" id="1387834"/>
    <lineage>
        <taxon>Bacteria</taxon>
        <taxon>Bacillati</taxon>
        <taxon>Bacillota</taxon>
        <taxon>Bacilli</taxon>
        <taxon>Bacillales</taxon>
        <taxon>Paenibacillaceae</taxon>
        <taxon>Paenibacillus</taxon>
    </lineage>
</organism>
<dbReference type="PANTHER" id="PTHR47504:SF6">
    <property type="entry name" value="ARAC-FAMILY TRANSCRIPTIONAL REGULATOR"/>
    <property type="match status" value="1"/>
</dbReference>
<evidence type="ECO:0000256" key="3">
    <source>
        <dbReference type="ARBA" id="ARBA00023163"/>
    </source>
</evidence>
<dbReference type="SUPFAM" id="SSF46689">
    <property type="entry name" value="Homeodomain-like"/>
    <property type="match status" value="2"/>
</dbReference>
<gene>
    <name evidence="5" type="ORF">ACE3NQ_01280</name>
</gene>
<dbReference type="Gene3D" id="2.60.120.260">
    <property type="entry name" value="Galactose-binding domain-like"/>
    <property type="match status" value="1"/>
</dbReference>
<dbReference type="EMBL" id="JBHILM010000001">
    <property type="protein sequence ID" value="MFB5679542.1"/>
    <property type="molecule type" value="Genomic_DNA"/>
</dbReference>
<evidence type="ECO:0000256" key="2">
    <source>
        <dbReference type="ARBA" id="ARBA00023125"/>
    </source>
</evidence>
<dbReference type="PROSITE" id="PS01124">
    <property type="entry name" value="HTH_ARAC_FAMILY_2"/>
    <property type="match status" value="1"/>
</dbReference>